<organism evidence="1 2">
    <name type="scientific">Armillaria tabescens</name>
    <name type="common">Ringless honey mushroom</name>
    <name type="synonym">Agaricus tabescens</name>
    <dbReference type="NCBI Taxonomy" id="1929756"/>
    <lineage>
        <taxon>Eukaryota</taxon>
        <taxon>Fungi</taxon>
        <taxon>Dikarya</taxon>
        <taxon>Basidiomycota</taxon>
        <taxon>Agaricomycotina</taxon>
        <taxon>Agaricomycetes</taxon>
        <taxon>Agaricomycetidae</taxon>
        <taxon>Agaricales</taxon>
        <taxon>Marasmiineae</taxon>
        <taxon>Physalacriaceae</taxon>
        <taxon>Desarmillaria</taxon>
    </lineage>
</organism>
<reference evidence="1" key="1">
    <citation type="submission" date="2023-06" db="EMBL/GenBank/DDBJ databases">
        <authorList>
            <consortium name="Lawrence Berkeley National Laboratory"/>
            <person name="Ahrendt S."/>
            <person name="Sahu N."/>
            <person name="Indic B."/>
            <person name="Wong-Bajracharya J."/>
            <person name="Merenyi Z."/>
            <person name="Ke H.-M."/>
            <person name="Monk M."/>
            <person name="Kocsube S."/>
            <person name="Drula E."/>
            <person name="Lipzen A."/>
            <person name="Balint B."/>
            <person name="Henrissat B."/>
            <person name="Andreopoulos B."/>
            <person name="Martin F.M."/>
            <person name="Harder C.B."/>
            <person name="Rigling D."/>
            <person name="Ford K.L."/>
            <person name="Foster G.D."/>
            <person name="Pangilinan J."/>
            <person name="Papanicolaou A."/>
            <person name="Barry K."/>
            <person name="LaButti K."/>
            <person name="Viragh M."/>
            <person name="Koriabine M."/>
            <person name="Yan M."/>
            <person name="Riley R."/>
            <person name="Champramary S."/>
            <person name="Plett K.L."/>
            <person name="Tsai I.J."/>
            <person name="Slot J."/>
            <person name="Sipos G."/>
            <person name="Plett J."/>
            <person name="Nagy L.G."/>
            <person name="Grigoriev I.V."/>
        </authorList>
    </citation>
    <scope>NUCLEOTIDE SEQUENCE</scope>
    <source>
        <strain evidence="1">CCBAS 213</strain>
    </source>
</reference>
<keyword evidence="2" id="KW-1185">Reference proteome</keyword>
<name>A0AA39TQV8_ARMTA</name>
<dbReference type="Proteomes" id="UP001175211">
    <property type="component" value="Unassembled WGS sequence"/>
</dbReference>
<gene>
    <name evidence="1" type="ORF">EV420DRAFT_1260710</name>
</gene>
<dbReference type="EMBL" id="JAUEPS010000003">
    <property type="protein sequence ID" value="KAK0467352.1"/>
    <property type="molecule type" value="Genomic_DNA"/>
</dbReference>
<accession>A0AA39TQV8</accession>
<dbReference type="AlphaFoldDB" id="A0AA39TQV8"/>
<comment type="caution">
    <text evidence="1">The sequence shown here is derived from an EMBL/GenBank/DDBJ whole genome shotgun (WGS) entry which is preliminary data.</text>
</comment>
<proteinExistence type="predicted"/>
<dbReference type="RefSeq" id="XP_060337944.1">
    <property type="nucleotide sequence ID" value="XM_060467016.1"/>
</dbReference>
<dbReference type="GeneID" id="85350564"/>
<protein>
    <submittedName>
        <fullName evidence="1">Uncharacterized protein</fullName>
    </submittedName>
</protein>
<sequence length="118" mass="14135">MNTSDQLAWLQIWQLLRHMEDLEHAAEMLKIARCQNREQFICRFEHQLLRKDYNPGELVLVQNSRLEMTVNHFKTHPRYLGPYEVEHKMLGGSYKLKELDVTPLQKNVAAFWLYSYIS</sequence>
<evidence type="ECO:0000313" key="1">
    <source>
        <dbReference type="EMBL" id="KAK0467352.1"/>
    </source>
</evidence>
<evidence type="ECO:0000313" key="2">
    <source>
        <dbReference type="Proteomes" id="UP001175211"/>
    </source>
</evidence>